<dbReference type="EMBL" id="JAOPGA020000739">
    <property type="protein sequence ID" value="KAL0481238.1"/>
    <property type="molecule type" value="Genomic_DNA"/>
</dbReference>
<sequence>MHMLNLAVIGLLLCSITFAAVHLDRLKLPKGYKAEVLIEGVQKSRQLTTTPDEQWLFIGSYAKSIYAYHFETKKLITLATKLSSPIGTAYDPTTDSLIVSEIPVISVFRDIVKQLNQGKSSDFQKEKLRNYPTNEWHGAKYLGFRNGRVFVPVGSPCNHCLKDQSQFGILSSFALQNPEDYKLHAIGIRNTVGFDWHPETGKLWFSENGRDEWGNDRPGDELNMIEDLNVTRHYGFPYCYEKDVVDPIYNKDGNCNKYVPAKYVLGPHVAVVGMTFYKGAASQNKNIALIAEHGSWNRDIPLGYRVSMVDVSNPSADSYKIFIEGWLNLPGENDSEHAWGRPSDVLSLKDGSILISDDKANVVYKITYVGN</sequence>
<feature type="signal peptide" evidence="1">
    <location>
        <begin position="1"/>
        <end position="19"/>
    </location>
</feature>
<dbReference type="Gene3D" id="2.120.10.30">
    <property type="entry name" value="TolB, C-terminal domain"/>
    <property type="match status" value="1"/>
</dbReference>
<reference evidence="3 4" key="1">
    <citation type="submission" date="2024-03" db="EMBL/GenBank/DDBJ databases">
        <title>The Acrasis kona genome and developmental transcriptomes reveal deep origins of eukaryotic multicellular pathways.</title>
        <authorList>
            <person name="Sheikh S."/>
            <person name="Fu C.-J."/>
            <person name="Brown M.W."/>
            <person name="Baldauf S.L."/>
        </authorList>
    </citation>
    <scope>NUCLEOTIDE SEQUENCE [LARGE SCALE GENOMIC DNA]</scope>
    <source>
        <strain evidence="3 4">ATCC MYA-3509</strain>
    </source>
</reference>
<feature type="domain" description="Glucose/Sorbosone dehydrogenase" evidence="2">
    <location>
        <begin position="177"/>
        <end position="282"/>
    </location>
</feature>
<evidence type="ECO:0000313" key="4">
    <source>
        <dbReference type="Proteomes" id="UP001431209"/>
    </source>
</evidence>
<feature type="chain" id="PRO_5043665982" description="Glucose/Sorbosone dehydrogenase domain-containing protein" evidence="1">
    <location>
        <begin position="20"/>
        <end position="371"/>
    </location>
</feature>
<evidence type="ECO:0000256" key="1">
    <source>
        <dbReference type="SAM" id="SignalP"/>
    </source>
</evidence>
<name>A0AAW2YWQ6_9EUKA</name>
<keyword evidence="4" id="KW-1185">Reference proteome</keyword>
<gene>
    <name evidence="3" type="ORF">AKO1_012831</name>
</gene>
<dbReference type="Proteomes" id="UP001431209">
    <property type="component" value="Unassembled WGS sequence"/>
</dbReference>
<dbReference type="InterPro" id="IPR011042">
    <property type="entry name" value="6-blade_b-propeller_TolB-like"/>
</dbReference>
<dbReference type="Pfam" id="PF07995">
    <property type="entry name" value="GSDH"/>
    <property type="match status" value="1"/>
</dbReference>
<protein>
    <recommendedName>
        <fullName evidence="2">Glucose/Sorbosone dehydrogenase domain-containing protein</fullName>
    </recommendedName>
</protein>
<dbReference type="InterPro" id="IPR011041">
    <property type="entry name" value="Quinoprot_gluc/sorb_DH_b-prop"/>
</dbReference>
<dbReference type="AlphaFoldDB" id="A0AAW2YWQ6"/>
<dbReference type="SUPFAM" id="SSF50952">
    <property type="entry name" value="Soluble quinoprotein glucose dehydrogenase"/>
    <property type="match status" value="1"/>
</dbReference>
<accession>A0AAW2YWQ6</accession>
<organism evidence="3 4">
    <name type="scientific">Acrasis kona</name>
    <dbReference type="NCBI Taxonomy" id="1008807"/>
    <lineage>
        <taxon>Eukaryota</taxon>
        <taxon>Discoba</taxon>
        <taxon>Heterolobosea</taxon>
        <taxon>Tetramitia</taxon>
        <taxon>Eutetramitia</taxon>
        <taxon>Acrasidae</taxon>
        <taxon>Acrasis</taxon>
    </lineage>
</organism>
<evidence type="ECO:0000259" key="2">
    <source>
        <dbReference type="Pfam" id="PF07995"/>
    </source>
</evidence>
<proteinExistence type="predicted"/>
<keyword evidence="1" id="KW-0732">Signal</keyword>
<dbReference type="InterPro" id="IPR012938">
    <property type="entry name" value="Glc/Sorbosone_DH"/>
</dbReference>
<evidence type="ECO:0000313" key="3">
    <source>
        <dbReference type="EMBL" id="KAL0481238.1"/>
    </source>
</evidence>
<comment type="caution">
    <text evidence="3">The sequence shown here is derived from an EMBL/GenBank/DDBJ whole genome shotgun (WGS) entry which is preliminary data.</text>
</comment>